<comment type="catalytic activity">
    <reaction evidence="1">
        <text>S-ubiquitinyl-[E2 ubiquitin-conjugating enzyme]-L-cysteine + [acceptor protein]-L-lysine = [E2 ubiquitin-conjugating enzyme]-L-cysteine + N(6)-ubiquitinyl-[acceptor protein]-L-lysine.</text>
        <dbReference type="EC" id="2.3.2.26"/>
    </reaction>
</comment>
<feature type="compositionally biased region" description="Basic and acidic residues" evidence="6">
    <location>
        <begin position="584"/>
        <end position="596"/>
    </location>
</feature>
<comment type="caution">
    <text evidence="5">Lacks conserved residue(s) required for the propagation of feature annotation.</text>
</comment>
<feature type="compositionally biased region" description="Basic and acidic residues" evidence="6">
    <location>
        <begin position="488"/>
        <end position="548"/>
    </location>
</feature>
<gene>
    <name evidence="8" type="ORF">EZS28_020216</name>
</gene>
<evidence type="ECO:0000256" key="2">
    <source>
        <dbReference type="ARBA" id="ARBA00012485"/>
    </source>
</evidence>
<feature type="compositionally biased region" description="Basic and acidic residues" evidence="6">
    <location>
        <begin position="818"/>
        <end position="859"/>
    </location>
</feature>
<evidence type="ECO:0000256" key="1">
    <source>
        <dbReference type="ARBA" id="ARBA00000885"/>
    </source>
</evidence>
<name>A0A5J4VNM7_9EUKA</name>
<keyword evidence="4 5" id="KW-0833">Ubl conjugation pathway</keyword>
<dbReference type="InterPro" id="IPR000569">
    <property type="entry name" value="HECT_dom"/>
</dbReference>
<dbReference type="PROSITE" id="PS50237">
    <property type="entry name" value="HECT"/>
    <property type="match status" value="1"/>
</dbReference>
<dbReference type="EC" id="2.3.2.26" evidence="2"/>
<dbReference type="PANTHER" id="PTHR45700:SF8">
    <property type="entry name" value="HECT-TYPE E3 UBIQUITIN TRANSFERASE"/>
    <property type="match status" value="1"/>
</dbReference>
<dbReference type="InterPro" id="IPR035983">
    <property type="entry name" value="Hect_E3_ubiquitin_ligase"/>
</dbReference>
<evidence type="ECO:0000256" key="3">
    <source>
        <dbReference type="ARBA" id="ARBA00022679"/>
    </source>
</evidence>
<dbReference type="PANTHER" id="PTHR45700">
    <property type="entry name" value="UBIQUITIN-PROTEIN LIGASE E3C"/>
    <property type="match status" value="1"/>
</dbReference>
<feature type="region of interest" description="Disordered" evidence="6">
    <location>
        <begin position="488"/>
        <end position="569"/>
    </location>
</feature>
<dbReference type="AlphaFoldDB" id="A0A5J4VNM7"/>
<evidence type="ECO:0000256" key="4">
    <source>
        <dbReference type="ARBA" id="ARBA00022786"/>
    </source>
</evidence>
<dbReference type="GO" id="GO:0061630">
    <property type="term" value="F:ubiquitin protein ligase activity"/>
    <property type="evidence" value="ECO:0007669"/>
    <property type="project" value="UniProtKB-EC"/>
</dbReference>
<protein>
    <recommendedName>
        <fullName evidence="2">HECT-type E3 ubiquitin transferase</fullName>
        <ecNumber evidence="2">2.3.2.26</ecNumber>
    </recommendedName>
</protein>
<feature type="region of interest" description="Disordered" evidence="6">
    <location>
        <begin position="584"/>
        <end position="605"/>
    </location>
</feature>
<evidence type="ECO:0000259" key="7">
    <source>
        <dbReference type="PROSITE" id="PS50237"/>
    </source>
</evidence>
<evidence type="ECO:0000313" key="9">
    <source>
        <dbReference type="Proteomes" id="UP000324800"/>
    </source>
</evidence>
<sequence>MDAKQRLKIRFRRIFRSYTQGCYDKTCTNPNCARNRISIISDNSTDSNNHCLELLRIKSTKMCPLTSWVPCNLDLEEFMEITNFSLEERNSSGLQLLFTKIFADPQNLGLCFLDQDDEDDPYFVELRGAQDSLPPFSPHPCVIKKVFDVLNKCDDVLKIPNSIKIDDEENEQKPSLCQNLLEALKSLVNKLNSPQWNWKQREKKLTEENQINKQNENSSTMIKDIEKNDQKNKIEIQAIIEKDFQQMIGNREQDFEDKKYIHLRIVPFLLISLSYADQMLKKIKSNQKTNEKENNNEKENEKLKTMEKDVEQKDDKETSPQTQGKQLIKDIEPSSSSSQTTTQTTKKQSIPNNRFNYTSYIESVCNFISTQLSQKEQQIIISWISRYRTDEVINHLINPLQKYITIQIQRLKCDVSKMNGICFVLEVGAAVSDDYFYNEMIQCIDLGVEYKRIDRINLIDKIEKQKEKEKEKQKEKQKERDKYWFKEKEREKERNKEKEKDQQTVKEQEKEKIMEKDKEQEQDNEQEKQQKQENPQKKKEMIKDKDGNDTNTNLSSNDGKKEQEQEQELEDMDDDLMLALKLSAEDETQKPQKEKQTSISSSSLLSQQSLKQQVAQSSQDLSSIINLQQSSLISNSSISQSHHSSISAPILPLPNIPKYYPPNLFTFLQYPFLFKVKQKEQLLHTENMNLQDQEFHNGIMEMLTGQLQESAQQSLYLKLSLQRDNIIQDALFVLENVPKQDLKKKLKVKFDNEDGIDEGGVMKEFFVLICRQLFDMKYGMFTATDNDDDDDKDKDHDIENENKLIENKDKDFELNELSKQKGQDMEIERENSDELQLKEQQAEENDKEKAQDSNNETKLETPPPYTSKYGIMTPITHPLHIISLPLLFIRTPKPLFNS</sequence>
<dbReference type="Proteomes" id="UP000324800">
    <property type="component" value="Unassembled WGS sequence"/>
</dbReference>
<dbReference type="GO" id="GO:0000209">
    <property type="term" value="P:protein polyubiquitination"/>
    <property type="evidence" value="ECO:0007669"/>
    <property type="project" value="InterPro"/>
</dbReference>
<dbReference type="InterPro" id="IPR044611">
    <property type="entry name" value="E3A/B/C-like"/>
</dbReference>
<comment type="caution">
    <text evidence="8">The sequence shown here is derived from an EMBL/GenBank/DDBJ whole genome shotgun (WGS) entry which is preliminary data.</text>
</comment>
<feature type="domain" description="HECT" evidence="7">
    <location>
        <begin position="738"/>
        <end position="788"/>
    </location>
</feature>
<proteinExistence type="predicted"/>
<evidence type="ECO:0000313" key="8">
    <source>
        <dbReference type="EMBL" id="KAA6384257.1"/>
    </source>
</evidence>
<evidence type="ECO:0000256" key="5">
    <source>
        <dbReference type="PROSITE-ProRule" id="PRU00104"/>
    </source>
</evidence>
<feature type="compositionally biased region" description="Basic and acidic residues" evidence="6">
    <location>
        <begin position="289"/>
        <end position="318"/>
    </location>
</feature>
<evidence type="ECO:0000256" key="6">
    <source>
        <dbReference type="SAM" id="MobiDB-lite"/>
    </source>
</evidence>
<keyword evidence="3" id="KW-0808">Transferase</keyword>
<reference evidence="8 9" key="1">
    <citation type="submission" date="2019-03" db="EMBL/GenBank/DDBJ databases">
        <title>Single cell metagenomics reveals metabolic interactions within the superorganism composed of flagellate Streblomastix strix and complex community of Bacteroidetes bacteria on its surface.</title>
        <authorList>
            <person name="Treitli S.C."/>
            <person name="Kolisko M."/>
            <person name="Husnik F."/>
            <person name="Keeling P."/>
            <person name="Hampl V."/>
        </authorList>
    </citation>
    <scope>NUCLEOTIDE SEQUENCE [LARGE SCALE GENOMIC DNA]</scope>
    <source>
        <strain evidence="8">ST1C</strain>
    </source>
</reference>
<feature type="region of interest" description="Disordered" evidence="6">
    <location>
        <begin position="286"/>
        <end position="350"/>
    </location>
</feature>
<dbReference type="SUPFAM" id="SSF56204">
    <property type="entry name" value="Hect, E3 ligase catalytic domain"/>
    <property type="match status" value="1"/>
</dbReference>
<organism evidence="8 9">
    <name type="scientific">Streblomastix strix</name>
    <dbReference type="NCBI Taxonomy" id="222440"/>
    <lineage>
        <taxon>Eukaryota</taxon>
        <taxon>Metamonada</taxon>
        <taxon>Preaxostyla</taxon>
        <taxon>Oxymonadida</taxon>
        <taxon>Streblomastigidae</taxon>
        <taxon>Streblomastix</taxon>
    </lineage>
</organism>
<accession>A0A5J4VNM7</accession>
<dbReference type="EMBL" id="SNRW01005844">
    <property type="protein sequence ID" value="KAA6384257.1"/>
    <property type="molecule type" value="Genomic_DNA"/>
</dbReference>
<feature type="compositionally biased region" description="Low complexity" evidence="6">
    <location>
        <begin position="334"/>
        <end position="349"/>
    </location>
</feature>
<feature type="region of interest" description="Disordered" evidence="6">
    <location>
        <begin position="818"/>
        <end position="865"/>
    </location>
</feature>
<dbReference type="Gene3D" id="3.90.1750.10">
    <property type="entry name" value="Hect, E3 ligase catalytic domains"/>
    <property type="match status" value="1"/>
</dbReference>